<reference evidence="1 2" key="1">
    <citation type="journal article" date="2018" name="Mol. Biol. Evol.">
        <title>Broad Genomic Sampling Reveals a Smut Pathogenic Ancestry of the Fungal Clade Ustilaginomycotina.</title>
        <authorList>
            <person name="Kijpornyongpan T."/>
            <person name="Mondo S.J."/>
            <person name="Barry K."/>
            <person name="Sandor L."/>
            <person name="Lee J."/>
            <person name="Lipzen A."/>
            <person name="Pangilinan J."/>
            <person name="LaButti K."/>
            <person name="Hainaut M."/>
            <person name="Henrissat B."/>
            <person name="Grigoriev I.V."/>
            <person name="Spatafora J.W."/>
            <person name="Aime M.C."/>
        </authorList>
    </citation>
    <scope>NUCLEOTIDE SEQUENCE [LARGE SCALE GENOMIC DNA]</scope>
    <source>
        <strain evidence="1 2">SA 807</strain>
    </source>
</reference>
<dbReference type="EMBL" id="KZ819721">
    <property type="protein sequence ID" value="PWN53538.1"/>
    <property type="molecule type" value="Genomic_DNA"/>
</dbReference>
<proteinExistence type="predicted"/>
<evidence type="ECO:0000313" key="1">
    <source>
        <dbReference type="EMBL" id="PWN53538.1"/>
    </source>
</evidence>
<gene>
    <name evidence="1" type="ORF">IE53DRAFT_383970</name>
</gene>
<keyword evidence="2" id="KW-1185">Reference proteome</keyword>
<sequence length="274" mass="30995">MSSLIQQHRELLENFTISSSNPSDKEVNKRIRSQLSKLKILLTEAGLLIPSSSANLEGLKVEDLILARDILEIGAFASIRDKDVEGFDRYINLLRGFYDDYSKILPPSQNHQPLIGLSLLRLLSSNSITAFHTALETLPVDVVRDSPYIQHPVNLERWLMEGSYSKVWRARQQAPREEYGFFVDQLMGTIRHEIASCEEKAYDQLPLSDAATLLFFDSMQQVLNFANERGWQINPTTQIVHFSNKSDSASAAKIPKKATITSNLQFAKELESIV</sequence>
<dbReference type="Proteomes" id="UP000245626">
    <property type="component" value="Unassembled WGS sequence"/>
</dbReference>
<evidence type="ECO:0000313" key="2">
    <source>
        <dbReference type="Proteomes" id="UP000245626"/>
    </source>
</evidence>
<protein>
    <submittedName>
        <fullName evidence="1">Uncharacterized protein</fullName>
    </submittedName>
</protein>
<accession>A0ACD0P637</accession>
<name>A0ACD0P637_9BASI</name>
<organism evidence="1 2">
    <name type="scientific">Violaceomyces palustris</name>
    <dbReference type="NCBI Taxonomy" id="1673888"/>
    <lineage>
        <taxon>Eukaryota</taxon>
        <taxon>Fungi</taxon>
        <taxon>Dikarya</taxon>
        <taxon>Basidiomycota</taxon>
        <taxon>Ustilaginomycotina</taxon>
        <taxon>Ustilaginomycetes</taxon>
        <taxon>Violaceomycetales</taxon>
        <taxon>Violaceomycetaceae</taxon>
        <taxon>Violaceomyces</taxon>
    </lineage>
</organism>